<dbReference type="Pfam" id="PF01980">
    <property type="entry name" value="TrmO_N"/>
    <property type="match status" value="1"/>
</dbReference>
<dbReference type="PANTHER" id="PTHR12818:SF0">
    <property type="entry name" value="TRNA (ADENINE(37)-N6)-METHYLTRANSFERASE"/>
    <property type="match status" value="1"/>
</dbReference>
<protein>
    <submittedName>
        <fullName evidence="4">Putative methyltransferase, YaeB family</fullName>
    </submittedName>
</protein>
<dbReference type="InterPro" id="IPR036414">
    <property type="entry name" value="YaeB_N_sf"/>
</dbReference>
<dbReference type="InterPro" id="IPR023370">
    <property type="entry name" value="TrmO-like_N"/>
</dbReference>
<evidence type="ECO:0000313" key="5">
    <source>
        <dbReference type="Proteomes" id="UP000324800"/>
    </source>
</evidence>
<feature type="domain" description="TsaA-like" evidence="3">
    <location>
        <begin position="60"/>
        <end position="212"/>
    </location>
</feature>
<dbReference type="GO" id="GO:0032259">
    <property type="term" value="P:methylation"/>
    <property type="evidence" value="ECO:0007669"/>
    <property type="project" value="UniProtKB-KW"/>
</dbReference>
<dbReference type="Gene3D" id="2.40.30.70">
    <property type="entry name" value="YaeB-like"/>
    <property type="match status" value="1"/>
</dbReference>
<dbReference type="InterPro" id="IPR040372">
    <property type="entry name" value="YaeB-like"/>
</dbReference>
<accession>A0A5J4VWY7</accession>
<dbReference type="GO" id="GO:0008168">
    <property type="term" value="F:methyltransferase activity"/>
    <property type="evidence" value="ECO:0007669"/>
    <property type="project" value="UniProtKB-KW"/>
</dbReference>
<name>A0A5J4VWY7_9EUKA</name>
<dbReference type="PROSITE" id="PS51668">
    <property type="entry name" value="TSAA_2"/>
    <property type="match status" value="1"/>
</dbReference>
<dbReference type="SUPFAM" id="SSF118196">
    <property type="entry name" value="YaeB-like"/>
    <property type="match status" value="1"/>
</dbReference>
<dbReference type="PANTHER" id="PTHR12818">
    <property type="entry name" value="TRNA (ADENINE(37)-N6)-METHYLTRANSFERASE"/>
    <property type="match status" value="1"/>
</dbReference>
<keyword evidence="1" id="KW-0949">S-adenosyl-L-methionine</keyword>
<keyword evidence="4" id="KW-0808">Transferase</keyword>
<proteinExistence type="inferred from homology"/>
<dbReference type="OrthoDB" id="4882at2759"/>
<reference evidence="4 5" key="1">
    <citation type="submission" date="2019-03" db="EMBL/GenBank/DDBJ databases">
        <title>Single cell metagenomics reveals metabolic interactions within the superorganism composed of flagellate Streblomastix strix and complex community of Bacteroidetes bacteria on its surface.</title>
        <authorList>
            <person name="Treitli S.C."/>
            <person name="Kolisko M."/>
            <person name="Husnik F."/>
            <person name="Keeling P."/>
            <person name="Hampl V."/>
        </authorList>
    </citation>
    <scope>NUCLEOTIDE SEQUENCE [LARGE SCALE GENOMIC DNA]</scope>
    <source>
        <strain evidence="4">ST1C</strain>
    </source>
</reference>
<dbReference type="EMBL" id="SNRW01004531">
    <property type="protein sequence ID" value="KAA6387068.1"/>
    <property type="molecule type" value="Genomic_DNA"/>
</dbReference>
<comment type="caution">
    <text evidence="4">The sequence shown here is derived from an EMBL/GenBank/DDBJ whole genome shotgun (WGS) entry which is preliminary data.</text>
</comment>
<evidence type="ECO:0000256" key="1">
    <source>
        <dbReference type="ARBA" id="ARBA00022691"/>
    </source>
</evidence>
<dbReference type="Proteomes" id="UP000324800">
    <property type="component" value="Unassembled WGS sequence"/>
</dbReference>
<sequence>MAEKYDPRKLLLYPITEKPIPTQIQNQFAYLTSLPKIQEVTEKMETNQDQKSKIMQKFLINPIGHVRADFQRRSDAPRQPLLETSKGGIIEVKGVDMEHIHHELAHATHMWVIFVFDRNIFAGFSHFVHPPRFKNRKLGVFATRTPFRPNPIGLSIVQVENIEIREDQKQSSSHSQSYSQTLFIQFNGGDILSQTPILALKPYDHEREYFPNVKSGWLDDSKYISPLYYDEHDIGREGNGNDEEYSMDWILNRMGIDIRQQAIQQLRFDPLLINANKARKKTRRAIACSDGLNILAIGSFRILFEVENAETDHKVIIRDIISAYREEIIQSDSSTDAQIKIHSEFAEQFKDNIQRE</sequence>
<comment type="similarity">
    <text evidence="2">Belongs to the tRNA methyltransferase O family.</text>
</comment>
<evidence type="ECO:0000259" key="3">
    <source>
        <dbReference type="PROSITE" id="PS51668"/>
    </source>
</evidence>
<dbReference type="AlphaFoldDB" id="A0A5J4VWY7"/>
<keyword evidence="4" id="KW-0489">Methyltransferase</keyword>
<dbReference type="InterPro" id="IPR036413">
    <property type="entry name" value="YaeB-like_sf"/>
</dbReference>
<evidence type="ECO:0000313" key="4">
    <source>
        <dbReference type="EMBL" id="KAA6387068.1"/>
    </source>
</evidence>
<organism evidence="4 5">
    <name type="scientific">Streblomastix strix</name>
    <dbReference type="NCBI Taxonomy" id="222440"/>
    <lineage>
        <taxon>Eukaryota</taxon>
        <taxon>Metamonada</taxon>
        <taxon>Preaxostyla</taxon>
        <taxon>Oxymonadida</taxon>
        <taxon>Streblomastigidae</taxon>
        <taxon>Streblomastix</taxon>
    </lineage>
</organism>
<evidence type="ECO:0000256" key="2">
    <source>
        <dbReference type="ARBA" id="ARBA00033753"/>
    </source>
</evidence>
<gene>
    <name evidence="4" type="ORF">EZS28_017405</name>
</gene>